<evidence type="ECO:0000256" key="5">
    <source>
        <dbReference type="ARBA" id="ARBA00022840"/>
    </source>
</evidence>
<dbReference type="GO" id="GO:0006425">
    <property type="term" value="P:glutaminyl-tRNA aminoacylation"/>
    <property type="evidence" value="ECO:0007669"/>
    <property type="project" value="InterPro"/>
</dbReference>
<comment type="catalytic activity">
    <reaction evidence="8">
        <text>tRNA(Gln) + L-glutamine + ATP = L-glutaminyl-tRNA(Gln) + AMP + diphosphate</text>
        <dbReference type="Rhea" id="RHEA:20121"/>
        <dbReference type="Rhea" id="RHEA-COMP:9662"/>
        <dbReference type="Rhea" id="RHEA-COMP:9681"/>
        <dbReference type="ChEBI" id="CHEBI:30616"/>
        <dbReference type="ChEBI" id="CHEBI:33019"/>
        <dbReference type="ChEBI" id="CHEBI:58359"/>
        <dbReference type="ChEBI" id="CHEBI:78442"/>
        <dbReference type="ChEBI" id="CHEBI:78521"/>
        <dbReference type="ChEBI" id="CHEBI:456215"/>
        <dbReference type="EC" id="6.1.1.18"/>
    </reaction>
</comment>
<dbReference type="InterPro" id="IPR050132">
    <property type="entry name" value="Gln/Glu-tRNA_Ligase"/>
</dbReference>
<evidence type="ECO:0000256" key="4">
    <source>
        <dbReference type="ARBA" id="ARBA00022741"/>
    </source>
</evidence>
<keyword evidence="3 12" id="KW-0436">Ligase</keyword>
<dbReference type="InterPro" id="IPR020059">
    <property type="entry name" value="Glu/Gln-tRNA-synth_Ib_codon-bd"/>
</dbReference>
<dbReference type="FunFam" id="3.40.50.620:FF:000037">
    <property type="entry name" value="Glutamine--tRNA ligase cytoplasmic"/>
    <property type="match status" value="1"/>
</dbReference>
<evidence type="ECO:0000256" key="1">
    <source>
        <dbReference type="ARBA" id="ARBA00012836"/>
    </source>
</evidence>
<feature type="domain" description="Glutamyl/glutaminyl-tRNA synthetase class Ib anti-codon binding" evidence="10">
    <location>
        <begin position="389"/>
        <end position="487"/>
    </location>
</feature>
<dbReference type="InterPro" id="IPR020056">
    <property type="entry name" value="Rbsml_bL25/Gln-tRNA_synth_N"/>
</dbReference>
<evidence type="ECO:0000256" key="2">
    <source>
        <dbReference type="ARBA" id="ARBA00022490"/>
    </source>
</evidence>
<dbReference type="InterPro" id="IPR049437">
    <property type="entry name" value="tRNA-synt_1c_C2"/>
</dbReference>
<accession>A0A1J5SXY8</accession>
<dbReference type="PANTHER" id="PTHR43097">
    <property type="entry name" value="GLUTAMINE-TRNA LIGASE"/>
    <property type="match status" value="1"/>
</dbReference>
<evidence type="ECO:0000259" key="11">
    <source>
        <dbReference type="Pfam" id="PF20974"/>
    </source>
</evidence>
<proteinExistence type="inferred from homology"/>
<dbReference type="GO" id="GO:0004819">
    <property type="term" value="F:glutamine-tRNA ligase activity"/>
    <property type="evidence" value="ECO:0007669"/>
    <property type="project" value="UniProtKB-EC"/>
</dbReference>
<dbReference type="InterPro" id="IPR000924">
    <property type="entry name" value="Glu/Gln-tRNA-synth"/>
</dbReference>
<dbReference type="Pfam" id="PF20974">
    <property type="entry name" value="tRNA-synt_1c_C2"/>
    <property type="match status" value="1"/>
</dbReference>
<dbReference type="CDD" id="cd00807">
    <property type="entry name" value="GlnRS_core"/>
    <property type="match status" value="1"/>
</dbReference>
<dbReference type="GO" id="GO:0005829">
    <property type="term" value="C:cytosol"/>
    <property type="evidence" value="ECO:0007669"/>
    <property type="project" value="TreeGrafter"/>
</dbReference>
<dbReference type="SUPFAM" id="SSF52374">
    <property type="entry name" value="Nucleotidylyl transferase"/>
    <property type="match status" value="1"/>
</dbReference>
<evidence type="ECO:0000256" key="8">
    <source>
        <dbReference type="ARBA" id="ARBA00048270"/>
    </source>
</evidence>
<evidence type="ECO:0000256" key="7">
    <source>
        <dbReference type="ARBA" id="ARBA00023146"/>
    </source>
</evidence>
<dbReference type="PRINTS" id="PR00987">
    <property type="entry name" value="TRNASYNTHGLU"/>
</dbReference>
<dbReference type="Gene3D" id="2.40.240.10">
    <property type="entry name" value="Ribosomal Protein L25, Chain P"/>
    <property type="match status" value="2"/>
</dbReference>
<feature type="domain" description="Glutamyl/glutaminyl-tRNA synthetase class Ib catalytic" evidence="9">
    <location>
        <begin position="34"/>
        <end position="383"/>
    </location>
</feature>
<keyword evidence="4" id="KW-0547">Nucleotide-binding</keyword>
<evidence type="ECO:0000313" key="12">
    <source>
        <dbReference type="EMBL" id="OIR13434.1"/>
    </source>
</evidence>
<dbReference type="HAMAP" id="MF_00126">
    <property type="entry name" value="Gln_tRNA_synth"/>
    <property type="match status" value="1"/>
</dbReference>
<protein>
    <recommendedName>
        <fullName evidence="1">glutamine--tRNA ligase</fullName>
        <ecNumber evidence="1">6.1.1.18</ecNumber>
    </recommendedName>
</protein>
<keyword evidence="2" id="KW-0963">Cytoplasm</keyword>
<organism evidence="12">
    <name type="scientific">mine drainage metagenome</name>
    <dbReference type="NCBI Taxonomy" id="410659"/>
    <lineage>
        <taxon>unclassified sequences</taxon>
        <taxon>metagenomes</taxon>
        <taxon>ecological metagenomes</taxon>
    </lineage>
</organism>
<dbReference type="InterPro" id="IPR004514">
    <property type="entry name" value="Gln-tRNA-synth"/>
</dbReference>
<dbReference type="PANTHER" id="PTHR43097:SF5">
    <property type="entry name" value="GLUTAMATE--TRNA LIGASE"/>
    <property type="match status" value="1"/>
</dbReference>
<keyword evidence="5" id="KW-0067">ATP-binding</keyword>
<dbReference type="EMBL" id="MLJW01000014">
    <property type="protein sequence ID" value="OIR13434.1"/>
    <property type="molecule type" value="Genomic_DNA"/>
</dbReference>
<dbReference type="NCBIfam" id="NF011291">
    <property type="entry name" value="PRK14703.1"/>
    <property type="match status" value="1"/>
</dbReference>
<dbReference type="GO" id="GO:0005524">
    <property type="term" value="F:ATP binding"/>
    <property type="evidence" value="ECO:0007669"/>
    <property type="project" value="UniProtKB-KW"/>
</dbReference>
<dbReference type="NCBIfam" id="TIGR00440">
    <property type="entry name" value="glnS"/>
    <property type="match status" value="1"/>
</dbReference>
<dbReference type="Pfam" id="PF00749">
    <property type="entry name" value="tRNA-synt_1c"/>
    <property type="match status" value="1"/>
</dbReference>
<evidence type="ECO:0000259" key="10">
    <source>
        <dbReference type="Pfam" id="PF03950"/>
    </source>
</evidence>
<evidence type="ECO:0000256" key="3">
    <source>
        <dbReference type="ARBA" id="ARBA00022598"/>
    </source>
</evidence>
<reference evidence="12" key="1">
    <citation type="submission" date="2016-10" db="EMBL/GenBank/DDBJ databases">
        <title>Sequence of Gallionella enrichment culture.</title>
        <authorList>
            <person name="Poehlein A."/>
            <person name="Muehling M."/>
            <person name="Daniel R."/>
        </authorList>
    </citation>
    <scope>NUCLEOTIDE SEQUENCE</scope>
</reference>
<dbReference type="InterPro" id="IPR011035">
    <property type="entry name" value="Ribosomal_bL25/Gln-tRNA_synth"/>
</dbReference>
<dbReference type="EC" id="6.1.1.18" evidence="1"/>
<sequence length="601" mass="67087">MTSEKDAIASPSQAPSDFVRDIVSQHVAEKRYPKIVTRFPPEPNGYLHIGHAKSICLNFGIARENNGQCNLRMDDTNPTKEDVEYVESIMEDVQWLIAGWADHCLGFKPKGKLPEETGTGASTDFFLGAVNPKSAGGTGGLEPFFASDYFDQIYAFAVAMIRKGKAFVCDLSPEDTDKYRGAPDKPGIESPYRNRSIEENLALFERMKAGEFPNGARTLRAKIDMSSPNVWLRDPVIYRIRHAEHHHTGNKWCIYPMYDFAHCLSDYIEGITHSICTLEFEVHRPLYDWILESLGLPRPLPHQYEFARLSLGYTVMSKRKLMQLVQEKIVSGWDDPRMPTISGLRRRGVPATALRQFAANIGVTKFNSLTDVAVLEHAIRDDLNARSLRRFAVLRPLKVVLTNIPEGQTVPCEAVNNPGDPAAGLRTLHLAREVFIDADDFMEVPPPKYFRLRPGGEVRLKYGCVITCNEVVKDAIGAITELRCTADLETRAGGSNSTKKVKGTIHWVAAATAVSAEVRLYDRLFNVPEPDADGDFKAHINPDSLDVLTAKLEPSLSGATVDDRFQFERLGYFALDPKDTAPGKLVFNRTITLKDTWTTKG</sequence>
<dbReference type="AlphaFoldDB" id="A0A1J5SXY8"/>
<dbReference type="InterPro" id="IPR001412">
    <property type="entry name" value="aa-tRNA-synth_I_CS"/>
</dbReference>
<feature type="domain" description="tRNA synthetases class I (E and Q) anti-codon binding" evidence="11">
    <location>
        <begin position="504"/>
        <end position="576"/>
    </location>
</feature>
<dbReference type="PROSITE" id="PS00178">
    <property type="entry name" value="AA_TRNA_LIGASE_I"/>
    <property type="match status" value="1"/>
</dbReference>
<dbReference type="SUPFAM" id="SSF50715">
    <property type="entry name" value="Ribosomal protein L25-like"/>
    <property type="match status" value="1"/>
</dbReference>
<evidence type="ECO:0000259" key="9">
    <source>
        <dbReference type="Pfam" id="PF00749"/>
    </source>
</evidence>
<comment type="caution">
    <text evidence="12">The sequence shown here is derived from an EMBL/GenBank/DDBJ whole genome shotgun (WGS) entry which is preliminary data.</text>
</comment>
<evidence type="ECO:0000256" key="6">
    <source>
        <dbReference type="ARBA" id="ARBA00022917"/>
    </source>
</evidence>
<dbReference type="Gene3D" id="3.40.50.620">
    <property type="entry name" value="HUPs"/>
    <property type="match status" value="1"/>
</dbReference>
<keyword evidence="6" id="KW-0648">Protein biosynthesis</keyword>
<dbReference type="Pfam" id="PF03950">
    <property type="entry name" value="tRNA-synt_1c_C"/>
    <property type="match status" value="1"/>
</dbReference>
<dbReference type="InterPro" id="IPR022861">
    <property type="entry name" value="Gln_tRNA_ligase_bac"/>
</dbReference>
<dbReference type="InterPro" id="IPR020058">
    <property type="entry name" value="Glu/Gln-tRNA-synth_Ib_cat-dom"/>
</dbReference>
<gene>
    <name evidence="12" type="primary">glnS_3</name>
    <name evidence="12" type="ORF">GALL_52490</name>
</gene>
<name>A0A1J5SXY8_9ZZZZ</name>
<keyword evidence="7" id="KW-0030">Aminoacyl-tRNA synthetase</keyword>
<dbReference type="InterPro" id="IPR014729">
    <property type="entry name" value="Rossmann-like_a/b/a_fold"/>
</dbReference>